<dbReference type="Proteomes" id="UP000571084">
    <property type="component" value="Unassembled WGS sequence"/>
</dbReference>
<comment type="caution">
    <text evidence="2">The sequence shown here is derived from an EMBL/GenBank/DDBJ whole genome shotgun (WGS) entry which is preliminary data.</text>
</comment>
<accession>A0A840RNN1</accession>
<dbReference type="SUPFAM" id="SSF53850">
    <property type="entry name" value="Periplasmic binding protein-like II"/>
    <property type="match status" value="1"/>
</dbReference>
<evidence type="ECO:0000313" key="2">
    <source>
        <dbReference type="EMBL" id="MBB5199315.1"/>
    </source>
</evidence>
<proteinExistence type="predicted"/>
<dbReference type="CDD" id="cd13611">
    <property type="entry name" value="PBP2_YehZ"/>
    <property type="match status" value="1"/>
</dbReference>
<dbReference type="Gene3D" id="3.40.190.120">
    <property type="entry name" value="Osmoprotection protein (prox), domain 2"/>
    <property type="match status" value="1"/>
</dbReference>
<dbReference type="InterPro" id="IPR007210">
    <property type="entry name" value="ABC_Gly_betaine_transp_sub-bd"/>
</dbReference>
<name>A0A840RNN1_9BURK</name>
<evidence type="ECO:0000259" key="1">
    <source>
        <dbReference type="Pfam" id="PF04069"/>
    </source>
</evidence>
<reference evidence="2 3" key="1">
    <citation type="submission" date="2020-08" db="EMBL/GenBank/DDBJ databases">
        <title>Genomic Encyclopedia of Type Strains, Phase IV (KMG-IV): sequencing the most valuable type-strain genomes for metagenomic binning, comparative biology and taxonomic classification.</title>
        <authorList>
            <person name="Goeker M."/>
        </authorList>
    </citation>
    <scope>NUCLEOTIDE SEQUENCE [LARGE SCALE GENOMIC DNA]</scope>
    <source>
        <strain evidence="2 3">DSM 23240</strain>
    </source>
</reference>
<organism evidence="2 3">
    <name type="scientific">Glaciimonas immobilis</name>
    <dbReference type="NCBI Taxonomy" id="728004"/>
    <lineage>
        <taxon>Bacteria</taxon>
        <taxon>Pseudomonadati</taxon>
        <taxon>Pseudomonadota</taxon>
        <taxon>Betaproteobacteria</taxon>
        <taxon>Burkholderiales</taxon>
        <taxon>Oxalobacteraceae</taxon>
        <taxon>Glaciimonas</taxon>
    </lineage>
</organism>
<sequence length="304" mass="33469">MKFLRLRHLLVLTLGLLSLALVTPAISATLVVGGKNFTEQLLLSSMTQQYLQSKGYDVALKNGLGSTIMRQAIESAQLDIVWEYTGSSLIVFNKINEKLDAEQSYARVKELDGAKGLVWLNASGLNNTYALAVPTKRAEEDGLKTIDDLAKKMASDKVKDPDGQHLFGVDFEFASRPDGLKPMSALYGMSFDRSEIKQMDPGLVYTALRNDQLYVGLTYASDGRIEGFNLTLLEDSRGFFPFYTAAPMVRKDVLDANPKLAEQLNALSAVIDTKKMAAMNKQVDIDQEPLAQVAADFLRAQGLM</sequence>
<evidence type="ECO:0000313" key="3">
    <source>
        <dbReference type="Proteomes" id="UP000571084"/>
    </source>
</evidence>
<dbReference type="Pfam" id="PF04069">
    <property type="entry name" value="OpuAC"/>
    <property type="match status" value="1"/>
</dbReference>
<gene>
    <name evidence="2" type="ORF">HNR39_001142</name>
</gene>
<protein>
    <submittedName>
        <fullName evidence="2">Osmoprotectant transport system substrate-binding protein</fullName>
    </submittedName>
</protein>
<feature type="domain" description="ABC-type glycine betaine transport system substrate-binding" evidence="1">
    <location>
        <begin position="29"/>
        <end position="299"/>
    </location>
</feature>
<dbReference type="GO" id="GO:0043190">
    <property type="term" value="C:ATP-binding cassette (ABC) transporter complex"/>
    <property type="evidence" value="ECO:0007669"/>
    <property type="project" value="InterPro"/>
</dbReference>
<dbReference type="EMBL" id="JACHHQ010000002">
    <property type="protein sequence ID" value="MBB5199315.1"/>
    <property type="molecule type" value="Genomic_DNA"/>
</dbReference>
<dbReference type="AlphaFoldDB" id="A0A840RNN1"/>
<keyword evidence="3" id="KW-1185">Reference proteome</keyword>
<dbReference type="RefSeq" id="WP_168055155.1">
    <property type="nucleotide sequence ID" value="NZ_JAAOZT010000006.1"/>
</dbReference>
<dbReference type="GO" id="GO:0022857">
    <property type="term" value="F:transmembrane transporter activity"/>
    <property type="evidence" value="ECO:0007669"/>
    <property type="project" value="InterPro"/>
</dbReference>
<dbReference type="Gene3D" id="3.40.190.10">
    <property type="entry name" value="Periplasmic binding protein-like II"/>
    <property type="match status" value="1"/>
</dbReference>